<evidence type="ECO:0000313" key="4">
    <source>
        <dbReference type="EMBL" id="CAL4800724.1"/>
    </source>
</evidence>
<proteinExistence type="predicted"/>
<dbReference type="PANTHER" id="PTHR47027:SF20">
    <property type="entry name" value="REVERSE TRANSCRIPTASE-LIKE PROTEIN WITH RNA-DIRECTED DNA POLYMERASE DOMAIN"/>
    <property type="match status" value="1"/>
</dbReference>
<sequence length="2832" mass="320173">MEGNMDLLASQVLNDDVDMHFMDKAHRHPFSDPSWCRRRTEVQGDASDACQKRYNHKRVTFSPIVELHLEYQEQLCTAVMCETDACRTWRHLWHLHGQIAAWPVFQAVFAKMAAWNMTYAWSGIPAVSNDEEVHVVQQESNEPAGLSESWWTAITQTCSQNDPRPEFIATWFLSPGRFHLCMRPRRVVFHGHMVFSEFEHACRETWKELMDGSHLRWYVVHGQPEGLPSTKAHVIIVQGDDSPWSVLLMKGVGLPPLMSTRAVLYANECAVRAVFRAAQYSEACAMQIFLCCIQYEQLGEAQQIADDEVCRVPQAQYVVGNLCPLGLSDEEDSGDASSASTDIPSDEDDDDAVSWLSSSVTETRTAWTWELHQFSQHISSIDELPDRPHAEAHEKKETKVDTLWSWQAQVFRTSQQEDKGGGEGNVDLAWPTDVESSSFAETDEVGWMSNRPIALQFERPDPYPWDAIEDADIEQEDEESDDDVSFAHGHQDQTQAFLDQALEGLEESERRWVVVTFGLGLVDLGRRDTDFNPWRLHELEGKIRTLWEDHLRYGSLTIYHVTPQPCEVAGPNTLVVLVVIESPEDMNEDVRNVLVIQRGPRHLPLRPAPYGAKIFTDISIRDALVQLDMHKHCKPFKMRDCMIRLGYNVMEMDQRYDVRDGMLCTVRVEDTPELVTQAGNSVDRVEDFYLQVEELQHMEGDIHQVICHVHGISPANRPLGWRQLILEGDDLLHLDWISQMQQLWPFAPDNARAVFCTMATDDLRDAEHIRFHFIVDYGGREGFPILVQQQIVSAQSMPYRSEGANEYWAISVLEGPVSLDIVTALAIHPFWFDYAVLQGVRPHVLVNGRRISGLQTMWQAGDFVHVRLQVWQNHHMLSILLHEGVEAPPEPELEHTSFVQIRSSKSRSKMIALEPIGEICETLQVANWHLLEETSREPLMEGHLSSDVDGSNDGGGPQDHPEMDSISEIQQHLRFVMSRGFDGINHDFMLIPDLHPFAREACRITDDCPGKQPVFHIYTDGSSKNDVATWAITILQQSQFEGRNQFHRVGFAAGFVQDDLGPCNSSAMDAEATAIIAMAEVALGLCKQEACFIHCHFDALAVGFGAIGISNIPTQKDGTSQRQVHARIMMTILEKRTQQYGGTIQGLHVRAHQGQPWNEMSDSIAKAVWRGWIPPLAFEFRSRALLQHKLAAWAWLEISPSVELPDLRTILQNPKPDADQGCIDSTLRPPRGDGSSSQQSAKVIFATVNVRTLEYGSGDGSSVSWKVNELLHQFANSGIHIIGVQESRARVSSCVNMGPFTRLISAGVQGQAGVELWLNCEELGRMFGGNVVVDKDLCTWHSDTRILAVRCSFGAVVFDVMVLYAPQQGRGIDEVSKWWNDLNDVMMRRDSNVPVFCLGDFNARLGSITSAGCDDHAWDIEDEAGSRLRQFVDRWDLMIPSTYAQFHEGPSATFMSPLGYSSRIDFILISKDSQAGILRSYVDKEIDVLNGSGDHRPLVLEVGMQWSPTRDGRFLRSNFYDRDAARDWCKSGGVQLMNMLPEQSWSHDVNAHWANISQHLQEGAAKFFPKKKRKPRQLYFSDNTWNLLCDRKDLRQQHRTIQREINVHVLKRYFGAWRGKHDHVEQNKLVDWDLALLRQQEAVTLEARINIDARFRSCKKSDWKRWIKEQLDKKIQQTNHASNGDLFSILQPKKLIAKHAGKLTKPLPGYRSLDGQWKFSRDDIAEAWQQQFADIENAETVAFDDLLTKSKPNCEARTAEQLLEMPTLMDVEKALRQLNLAKAAGLDGLGAELFKGDCATAGKRIYPLVLKMGLRCQGVPELTGGWLLPLFKGKGSAHDMKGYRAILLEPVVARVISKAWRHIMVQGLTRVARPMQWGGRSGLSIESLHLQVQMWQAQARRQKESHALLFIDIRSAFYSVVKEMLTGCGNDVQIRHVFDRMGVPLSAWDQFQANVKHENILGQATQSNLTADNTGALLQHTWFTIPDGRSIQAPATGSRPGDPGADVLFSLVMSRILGQIHERACRAGMPLHYQDDMSGIWVTRCVTWVDDLAVSVCAAADQVVDKAAHMMSIIQDTMLEHGMVLTCGAGKTAAIFAFHGEGATKARQVFERTSSEGLCIMSEHTGCLKIPIVAHYKHLGGHITRTGSCLQEIKVRTASTMAKLHPLNKLLKNPSLEVEKKRLLIKSIGIPVLTLHAGTWTDLTQGEYDAWQAGVFRTYQQIHSRDHQGQVKHLQIHELARDMDSPLPMELMYVQRLRLLFHIMHVADEYMIGAVLHNHQIMQGQSWLHGAVKAVNWMRRQIGNMLVPEELSHLEDVATWKDFQPFAVTLKRGLRKAQKSHLLKIKAFLTVKTHAEEQDQMLREIGWKGADDEEVAQRDSEVCVCEVCHVTFVSQAALAVHQQRKHGYRRFYPMEVAEANRLDELDRKQGLAMHQTGLLDAKVDSLWRPCDEHEMVSTLQNRDVDACETGKPSREELRQWSAFGMLPPGQGGRNKTSRKVGDMNVCSINKAAATLEADLLGKLKHWQPAFDWIPRPMSTGQKYVLILFSGHRRHSDIASWMEWQGNIQPISVDLAIDQKFGNILDDVLWRRLIMARKVTGVHAAPPCETYTLARWIEVNDGPAPRPLRDMQSPWGKDDLTIQEVTQCFVGTLLMMKALSLMVLAYCYGASFSLEHPKGVEGREGRWTIWDSAMIQQLLLAADVKRIDFIQGPLGQPFTKPTSLLTGRLENFAMELFKHYQPGWKPTEWLGGRESNKRGWRTAKAKAYPPLMCKVIAEAHLRYAQGLTEEGYEKDPELLQQALEALAAGFDPYMVGAKGTEMTSDYWKNMGDI</sequence>
<feature type="region of interest" description="Disordered" evidence="1">
    <location>
        <begin position="329"/>
        <end position="353"/>
    </location>
</feature>
<evidence type="ECO:0000256" key="1">
    <source>
        <dbReference type="SAM" id="MobiDB-lite"/>
    </source>
</evidence>
<dbReference type="Gene3D" id="3.60.10.10">
    <property type="entry name" value="Endonuclease/exonuclease/phosphatase"/>
    <property type="match status" value="1"/>
</dbReference>
<name>A0A9P1DQ20_9DINO</name>
<dbReference type="SUPFAM" id="SSF56219">
    <property type="entry name" value="DNase I-like"/>
    <property type="match status" value="1"/>
</dbReference>
<dbReference type="PANTHER" id="PTHR47027">
    <property type="entry name" value="REVERSE TRANSCRIPTASE DOMAIN-CONTAINING PROTEIN"/>
    <property type="match status" value="1"/>
</dbReference>
<dbReference type="GO" id="GO:0003676">
    <property type="term" value="F:nucleic acid binding"/>
    <property type="evidence" value="ECO:0007669"/>
    <property type="project" value="InterPro"/>
</dbReference>
<dbReference type="Gene3D" id="3.30.420.10">
    <property type="entry name" value="Ribonuclease H-like superfamily/Ribonuclease H"/>
    <property type="match status" value="1"/>
</dbReference>
<dbReference type="InterPro" id="IPR036397">
    <property type="entry name" value="RNaseH_sf"/>
</dbReference>
<keyword evidence="5" id="KW-1185">Reference proteome</keyword>
<dbReference type="EMBL" id="CAMXCT010005846">
    <property type="protein sequence ID" value="CAI4013412.1"/>
    <property type="molecule type" value="Genomic_DNA"/>
</dbReference>
<organism evidence="3">
    <name type="scientific">Cladocopium goreaui</name>
    <dbReference type="NCBI Taxonomy" id="2562237"/>
    <lineage>
        <taxon>Eukaryota</taxon>
        <taxon>Sar</taxon>
        <taxon>Alveolata</taxon>
        <taxon>Dinophyceae</taxon>
        <taxon>Suessiales</taxon>
        <taxon>Symbiodiniaceae</taxon>
        <taxon>Cladocopium</taxon>
    </lineage>
</organism>
<protein>
    <recommendedName>
        <fullName evidence="2">C2H2-type domain-containing protein</fullName>
    </recommendedName>
</protein>
<feature type="domain" description="C2H2-type" evidence="2">
    <location>
        <begin position="2383"/>
        <end position="2406"/>
    </location>
</feature>
<evidence type="ECO:0000259" key="2">
    <source>
        <dbReference type="PROSITE" id="PS00028"/>
    </source>
</evidence>
<dbReference type="PROSITE" id="PS00028">
    <property type="entry name" value="ZINC_FINGER_C2H2_1"/>
    <property type="match status" value="1"/>
</dbReference>
<dbReference type="Proteomes" id="UP001152797">
    <property type="component" value="Unassembled WGS sequence"/>
</dbReference>
<dbReference type="InterPro" id="IPR012337">
    <property type="entry name" value="RNaseH-like_sf"/>
</dbReference>
<comment type="caution">
    <text evidence="3">The sequence shown here is derived from an EMBL/GenBank/DDBJ whole genome shotgun (WGS) entry which is preliminary data.</text>
</comment>
<reference evidence="3" key="1">
    <citation type="submission" date="2022-10" db="EMBL/GenBank/DDBJ databases">
        <authorList>
            <person name="Chen Y."/>
            <person name="Dougan E. K."/>
            <person name="Chan C."/>
            <person name="Rhodes N."/>
            <person name="Thang M."/>
        </authorList>
    </citation>
    <scope>NUCLEOTIDE SEQUENCE</scope>
</reference>
<evidence type="ECO:0000313" key="3">
    <source>
        <dbReference type="EMBL" id="CAI4013412.1"/>
    </source>
</evidence>
<dbReference type="OrthoDB" id="414666at2759"/>
<dbReference type="InterPro" id="IPR036691">
    <property type="entry name" value="Endo/exonu/phosph_ase_sf"/>
</dbReference>
<feature type="region of interest" description="Disordered" evidence="1">
    <location>
        <begin position="941"/>
        <end position="963"/>
    </location>
</feature>
<dbReference type="EMBL" id="CAMXCT020005846">
    <property type="protein sequence ID" value="CAL1166787.1"/>
    <property type="molecule type" value="Genomic_DNA"/>
</dbReference>
<accession>A0A9P1DQ20</accession>
<feature type="region of interest" description="Disordered" evidence="1">
    <location>
        <begin position="1215"/>
        <end position="1238"/>
    </location>
</feature>
<dbReference type="InterPro" id="IPR013087">
    <property type="entry name" value="Znf_C2H2_type"/>
</dbReference>
<reference evidence="4 5" key="2">
    <citation type="submission" date="2024-05" db="EMBL/GenBank/DDBJ databases">
        <authorList>
            <person name="Chen Y."/>
            <person name="Shah S."/>
            <person name="Dougan E. K."/>
            <person name="Thang M."/>
            <person name="Chan C."/>
        </authorList>
    </citation>
    <scope>NUCLEOTIDE SEQUENCE [LARGE SCALE GENOMIC DNA]</scope>
</reference>
<gene>
    <name evidence="3" type="ORF">C1SCF055_LOCUS38384</name>
</gene>
<evidence type="ECO:0000313" key="5">
    <source>
        <dbReference type="Proteomes" id="UP001152797"/>
    </source>
</evidence>
<dbReference type="SUPFAM" id="SSF53098">
    <property type="entry name" value="Ribonuclease H-like"/>
    <property type="match status" value="1"/>
</dbReference>
<dbReference type="EMBL" id="CAMXCT030005846">
    <property type="protein sequence ID" value="CAL4800724.1"/>
    <property type="molecule type" value="Genomic_DNA"/>
</dbReference>